<organism evidence="2 3">
    <name type="scientific">Streptomyces zhaozhouensis</name>
    <dbReference type="NCBI Taxonomy" id="1300267"/>
    <lineage>
        <taxon>Bacteria</taxon>
        <taxon>Bacillati</taxon>
        <taxon>Actinomycetota</taxon>
        <taxon>Actinomycetes</taxon>
        <taxon>Kitasatosporales</taxon>
        <taxon>Streptomycetaceae</taxon>
        <taxon>Streptomyces</taxon>
    </lineage>
</organism>
<sequence length="400" mass="41658">MGNDRDREGNAAMTRVLLTGGTVFDPASGRAERADVVLEGARVLAVGAGLDGDSEVDCAGGLLLPGFVDCHVHVCLGASLGDPGRLPRSTRPLSAVPALRTLLDQGVTTVRDAWGADAGLRLALREGWFEGPEVLVSLRQVCTTGGIGDHWSPRYGPVDGAGDPSLPDPVFDGPDQARAVVRRMVRAGADWIKVTATGSLALGRGVHDVQLTDAELRSLVDEAQRQGGRHVMVHAHGARAAEQAARAGARSVEHGTFLDESAAEAMAEAGTWFVPTLSTSHGEPTEHAAAHRRAVRLALAAGVPVAMGTDAPVRPYAEALREIHHLAEAGLGAAGALRAATLDAARLLQLTDDRGEIAPGKRADLVLLDGTTLATPALASRVRAVWRSGHRVRGSARPLG</sequence>
<dbReference type="InterPro" id="IPR051781">
    <property type="entry name" value="Metallo-dep_Hydrolase"/>
</dbReference>
<evidence type="ECO:0000259" key="1">
    <source>
        <dbReference type="Pfam" id="PF01979"/>
    </source>
</evidence>
<dbReference type="SUPFAM" id="SSF51556">
    <property type="entry name" value="Metallo-dependent hydrolases"/>
    <property type="match status" value="1"/>
</dbReference>
<evidence type="ECO:0000313" key="3">
    <source>
        <dbReference type="Proteomes" id="UP000219072"/>
    </source>
</evidence>
<dbReference type="Gene3D" id="2.30.40.10">
    <property type="entry name" value="Urease, subunit C, domain 1"/>
    <property type="match status" value="1"/>
</dbReference>
<reference evidence="2 3" key="1">
    <citation type="submission" date="2017-09" db="EMBL/GenBank/DDBJ databases">
        <authorList>
            <person name="Ehlers B."/>
            <person name="Leendertz F.H."/>
        </authorList>
    </citation>
    <scope>NUCLEOTIDE SEQUENCE [LARGE SCALE GENOMIC DNA]</scope>
    <source>
        <strain evidence="2 3">CGMCC 4.7095</strain>
    </source>
</reference>
<keyword evidence="3" id="KW-1185">Reference proteome</keyword>
<accession>A0A286DTY1</accession>
<dbReference type="PANTHER" id="PTHR43135:SF3">
    <property type="entry name" value="ALPHA-D-RIBOSE 1-METHYLPHOSPHONATE 5-TRIPHOSPHATE DIPHOSPHATASE"/>
    <property type="match status" value="1"/>
</dbReference>
<dbReference type="InterPro" id="IPR006680">
    <property type="entry name" value="Amidohydro-rel"/>
</dbReference>
<dbReference type="InterPro" id="IPR011059">
    <property type="entry name" value="Metal-dep_hydrolase_composite"/>
</dbReference>
<name>A0A286DTY1_9ACTN</name>
<dbReference type="SUPFAM" id="SSF51338">
    <property type="entry name" value="Composite domain of metallo-dependent hydrolases"/>
    <property type="match status" value="1"/>
</dbReference>
<dbReference type="GO" id="GO:0016810">
    <property type="term" value="F:hydrolase activity, acting on carbon-nitrogen (but not peptide) bonds"/>
    <property type="evidence" value="ECO:0007669"/>
    <property type="project" value="InterPro"/>
</dbReference>
<feature type="domain" description="Amidohydrolase-related" evidence="1">
    <location>
        <begin position="63"/>
        <end position="391"/>
    </location>
</feature>
<dbReference type="Gene3D" id="3.20.20.140">
    <property type="entry name" value="Metal-dependent hydrolases"/>
    <property type="match status" value="1"/>
</dbReference>
<proteinExistence type="predicted"/>
<gene>
    <name evidence="2" type="ORF">SAMN06297387_104194</name>
</gene>
<evidence type="ECO:0000313" key="2">
    <source>
        <dbReference type="EMBL" id="SOD62024.1"/>
    </source>
</evidence>
<dbReference type="PANTHER" id="PTHR43135">
    <property type="entry name" value="ALPHA-D-RIBOSE 1-METHYLPHOSPHONATE 5-TRIPHOSPHATE DIPHOSPHATASE"/>
    <property type="match status" value="1"/>
</dbReference>
<dbReference type="Pfam" id="PF01979">
    <property type="entry name" value="Amidohydro_1"/>
    <property type="match status" value="1"/>
</dbReference>
<protein>
    <submittedName>
        <fullName evidence="2">Imidazolonepropionase</fullName>
    </submittedName>
</protein>
<dbReference type="AlphaFoldDB" id="A0A286DTY1"/>
<dbReference type="InterPro" id="IPR032466">
    <property type="entry name" value="Metal_Hydrolase"/>
</dbReference>
<dbReference type="Proteomes" id="UP000219072">
    <property type="component" value="Unassembled WGS sequence"/>
</dbReference>
<dbReference type="EMBL" id="OCNE01000004">
    <property type="protein sequence ID" value="SOD62024.1"/>
    <property type="molecule type" value="Genomic_DNA"/>
</dbReference>